<dbReference type="PROSITE" id="PS51154">
    <property type="entry name" value="MACRO"/>
    <property type="match status" value="1"/>
</dbReference>
<reference evidence="3 4" key="1">
    <citation type="submission" date="2019-08" db="EMBL/GenBank/DDBJ databases">
        <title>In-depth cultivation of the pig gut microbiome towards novel bacterial diversity and tailored functional studies.</title>
        <authorList>
            <person name="Wylensek D."/>
            <person name="Hitch T.C.A."/>
            <person name="Clavel T."/>
        </authorList>
    </citation>
    <scope>NUCLEOTIDE SEQUENCE [LARGE SCALE GENOMIC DNA]</scope>
    <source>
        <strain evidence="3 4">WCA-470BD-2E</strain>
    </source>
</reference>
<feature type="domain" description="Macro" evidence="2">
    <location>
        <begin position="1"/>
        <end position="162"/>
    </location>
</feature>
<evidence type="ECO:0000313" key="4">
    <source>
        <dbReference type="Proteomes" id="UP000452141"/>
    </source>
</evidence>
<dbReference type="Pfam" id="PF01661">
    <property type="entry name" value="Macro"/>
    <property type="match status" value="1"/>
</dbReference>
<dbReference type="InterPro" id="IPR002589">
    <property type="entry name" value="Macro_dom"/>
</dbReference>
<protein>
    <submittedName>
        <fullName evidence="3">Macro domain-containing protein</fullName>
    </submittedName>
</protein>
<evidence type="ECO:0000259" key="2">
    <source>
        <dbReference type="PROSITE" id="PS51154"/>
    </source>
</evidence>
<comment type="catalytic activity">
    <reaction evidence="1">
        <text>an N-(ADP-alpha-D-ribosyl)-thymidine in DNA + H2O = a thymidine in DNA + ADP-D-ribose</text>
        <dbReference type="Rhea" id="RHEA:71655"/>
        <dbReference type="Rhea" id="RHEA-COMP:13556"/>
        <dbReference type="Rhea" id="RHEA-COMP:18051"/>
        <dbReference type="ChEBI" id="CHEBI:15377"/>
        <dbReference type="ChEBI" id="CHEBI:57967"/>
        <dbReference type="ChEBI" id="CHEBI:137386"/>
        <dbReference type="ChEBI" id="CHEBI:191199"/>
    </reaction>
    <physiologicalReaction direction="left-to-right" evidence="1">
        <dbReference type="Rhea" id="RHEA:71656"/>
    </physiologicalReaction>
</comment>
<dbReference type="InterPro" id="IPR043472">
    <property type="entry name" value="Macro_dom-like"/>
</dbReference>
<proteinExistence type="predicted"/>
<dbReference type="EMBL" id="VUMW01000011">
    <property type="protein sequence ID" value="MST79836.1"/>
    <property type="molecule type" value="Genomic_DNA"/>
</dbReference>
<dbReference type="Gene3D" id="3.40.220.10">
    <property type="entry name" value="Leucine Aminopeptidase, subunit E, domain 1"/>
    <property type="match status" value="1"/>
</dbReference>
<gene>
    <name evidence="3" type="ORF">FYJ61_04995</name>
</gene>
<dbReference type="InterPro" id="IPR050892">
    <property type="entry name" value="ADP-ribose_metab_enzymes"/>
</dbReference>
<comment type="caution">
    <text evidence="3">The sequence shown here is derived from an EMBL/GenBank/DDBJ whole genome shotgun (WGS) entry which is preliminary data.</text>
</comment>
<dbReference type="Proteomes" id="UP000452141">
    <property type="component" value="Unassembled WGS sequence"/>
</dbReference>
<dbReference type="SMART" id="SM00506">
    <property type="entry name" value="A1pp"/>
    <property type="match status" value="1"/>
</dbReference>
<dbReference type="SUPFAM" id="SSF52949">
    <property type="entry name" value="Macro domain-like"/>
    <property type="match status" value="1"/>
</dbReference>
<dbReference type="AlphaFoldDB" id="A0A844FN58"/>
<dbReference type="PANTHER" id="PTHR12521:SF0">
    <property type="entry name" value="ADP-RIBOSE GLYCOHYDROLASE OARD1"/>
    <property type="match status" value="1"/>
</dbReference>
<evidence type="ECO:0000256" key="1">
    <source>
        <dbReference type="ARBA" id="ARBA00035885"/>
    </source>
</evidence>
<sequence>MIIYTNENLFMSPAQTLVNTVNTEGVMGKGIAKEFKKYYPQMFEKYRDLCQKNNFTTGQLYLSKEEPELKRKKPTGNYRKRWILDFPTKKKWRNKSKIDYIEAGLDKFVNSYKEKGIESISFPMLGVGNGGLEWEKVKEVMEYYLNPINDIPIYVHIYNKNKSFDNYNRTEISGNLNTAHNDWKKNVFLQSVIENEVKNKTINSDGIVKPRSELYHRGIDLREEFENVKFLPVINEELPELLWIQKDSRHSEGNNYTQLSLFS</sequence>
<accession>A0A844FN58</accession>
<dbReference type="GO" id="GO:0140291">
    <property type="term" value="P:peptidyl-glutamate ADP-deribosylation"/>
    <property type="evidence" value="ECO:0007669"/>
    <property type="project" value="TreeGrafter"/>
</dbReference>
<name>A0A844FN58_9LACO</name>
<evidence type="ECO:0000313" key="3">
    <source>
        <dbReference type="EMBL" id="MST79836.1"/>
    </source>
</evidence>
<organism evidence="3 4">
    <name type="scientific">Lactobacillus equicursoris</name>
    <dbReference type="NCBI Taxonomy" id="420645"/>
    <lineage>
        <taxon>Bacteria</taxon>
        <taxon>Bacillati</taxon>
        <taxon>Bacillota</taxon>
        <taxon>Bacilli</taxon>
        <taxon>Lactobacillales</taxon>
        <taxon>Lactobacillaceae</taxon>
        <taxon>Lactobacillus</taxon>
    </lineage>
</organism>
<dbReference type="PANTHER" id="PTHR12521">
    <property type="entry name" value="PROTEIN C6ORF130"/>
    <property type="match status" value="1"/>
</dbReference>
<dbReference type="CDD" id="cd02901">
    <property type="entry name" value="Macro_Poa1p-like"/>
    <property type="match status" value="1"/>
</dbReference>